<evidence type="ECO:0000313" key="2">
    <source>
        <dbReference type="Proteomes" id="UP000233750"/>
    </source>
</evidence>
<proteinExistence type="predicted"/>
<sequence length="104" mass="11522">MTEERFEDLVDELQLCPGVTPPRPGRGFGSHALKVHGRIFAMFVRGELVVKLPKARVDELVEGGHGVRFDANKGVPMKEWFAMDPESPLEWSAVAREAMAFVGS</sequence>
<gene>
    <name evidence="1" type="ORF">ATK30_4716</name>
</gene>
<accession>A0A2N3WJ23</accession>
<dbReference type="Proteomes" id="UP000233750">
    <property type="component" value="Unassembled WGS sequence"/>
</dbReference>
<organism evidence="1 2">
    <name type="scientific">Amycolatopsis echigonensis</name>
    <dbReference type="NCBI Taxonomy" id="2576905"/>
    <lineage>
        <taxon>Bacteria</taxon>
        <taxon>Bacillati</taxon>
        <taxon>Actinomycetota</taxon>
        <taxon>Actinomycetes</taxon>
        <taxon>Pseudonocardiales</taxon>
        <taxon>Pseudonocardiaceae</taxon>
        <taxon>Amycolatopsis</taxon>
    </lineage>
</organism>
<comment type="caution">
    <text evidence="1">The sequence shown here is derived from an EMBL/GenBank/DDBJ whole genome shotgun (WGS) entry which is preliminary data.</text>
</comment>
<dbReference type="SUPFAM" id="SSF159894">
    <property type="entry name" value="YgaC/TfoX-N like"/>
    <property type="match status" value="1"/>
</dbReference>
<dbReference type="EMBL" id="PJMY01000003">
    <property type="protein sequence ID" value="PKV93858.1"/>
    <property type="molecule type" value="Genomic_DNA"/>
</dbReference>
<keyword evidence="2" id="KW-1185">Reference proteome</keyword>
<dbReference type="AlphaFoldDB" id="A0A2N3WJ23"/>
<evidence type="ECO:0000313" key="1">
    <source>
        <dbReference type="EMBL" id="PKV93858.1"/>
    </source>
</evidence>
<reference evidence="1 2" key="1">
    <citation type="submission" date="2017-12" db="EMBL/GenBank/DDBJ databases">
        <title>Sequencing the genomes of 1000 Actinobacteria strains.</title>
        <authorList>
            <person name="Klenk H.-P."/>
        </authorList>
    </citation>
    <scope>NUCLEOTIDE SEQUENCE [LARGE SCALE GENOMIC DNA]</scope>
    <source>
        <strain evidence="1 2">DSM 45165</strain>
    </source>
</reference>
<evidence type="ECO:0008006" key="3">
    <source>
        <dbReference type="Google" id="ProtNLM"/>
    </source>
</evidence>
<dbReference type="RefSeq" id="WP_244194703.1">
    <property type="nucleotide sequence ID" value="NZ_PJMY01000003.1"/>
</dbReference>
<protein>
    <recommendedName>
        <fullName evidence="3">TfoX-like protein</fullName>
    </recommendedName>
</protein>
<name>A0A2N3WJ23_9PSEU</name>